<name>A0ACD5BGY4_9PSEU</name>
<keyword evidence="2" id="KW-1185">Reference proteome</keyword>
<accession>A0ACD5BGY4</accession>
<keyword evidence="1" id="KW-0378">Hydrolase</keyword>
<gene>
    <name evidence="1" type="ORF">LCL61_23370</name>
</gene>
<proteinExistence type="predicted"/>
<reference evidence="1" key="1">
    <citation type="submission" date="2023-10" db="EMBL/GenBank/DDBJ databases">
        <title>Whole genome sequencing of actinobacterial strain Amycolatopsis sp. (BCA-696) identifies the underlying plant growth-promoting genes.</title>
        <authorList>
            <person name="Gandham P."/>
            <person name="Vadla N."/>
            <person name="Saji A."/>
            <person name="Srinivas V."/>
            <person name="Ruperao P."/>
            <person name="Selvanayagam S."/>
            <person name="Saxena R.K."/>
            <person name="Rathore A."/>
            <person name="Gopalakrishnan S."/>
            <person name="Thakur V."/>
        </authorList>
    </citation>
    <scope>NUCLEOTIDE SEQUENCE</scope>
    <source>
        <strain evidence="1">BCA-696</strain>
    </source>
</reference>
<organism evidence="1 2">
    <name type="scientific">Amycolatopsis coloradensis</name>
    <dbReference type="NCBI Taxonomy" id="76021"/>
    <lineage>
        <taxon>Bacteria</taxon>
        <taxon>Bacillati</taxon>
        <taxon>Actinomycetota</taxon>
        <taxon>Actinomycetes</taxon>
        <taxon>Pseudonocardiales</taxon>
        <taxon>Pseudonocardiaceae</taxon>
        <taxon>Amycolatopsis</taxon>
    </lineage>
</organism>
<sequence>MTAPPPRRIDSFDHDGLTFDVRDTGPLDGPVVVLLHGFPQTGASWTETATLLHQRGYRTIVPDQRGYSPRARPRGRFAYRSSRLVADTVALIDAVGAGPVHLAGHDWGAVVAWSTAARRPDLIRSLTTVSVPHAGAFLRAMLTSDQLVRSYYMFLFQLPWLPEFAIRRRPRVLERTLAGTGMTPAQIDQVRRDIVLGGALTGGLNWYRAMPLHHPAALRAHVTVPTTHVWSDGDTALSRRSAELAGQYVDAGYRLEILTGVSHWVPEEAAATLAAIIDRTATEAASRPA</sequence>
<evidence type="ECO:0000313" key="1">
    <source>
        <dbReference type="EMBL" id="WYW18487.1"/>
    </source>
</evidence>
<dbReference type="EMBL" id="CP150484">
    <property type="protein sequence ID" value="WYW18487.1"/>
    <property type="molecule type" value="Genomic_DNA"/>
</dbReference>
<dbReference type="Proteomes" id="UP001456344">
    <property type="component" value="Chromosome"/>
</dbReference>
<evidence type="ECO:0000313" key="2">
    <source>
        <dbReference type="Proteomes" id="UP001456344"/>
    </source>
</evidence>
<protein>
    <submittedName>
        <fullName evidence="1">Alpha/beta fold hydrolase</fullName>
    </submittedName>
</protein>